<dbReference type="Gene3D" id="1.20.1280.50">
    <property type="match status" value="1"/>
</dbReference>
<proteinExistence type="predicted"/>
<dbReference type="InterPro" id="IPR011990">
    <property type="entry name" value="TPR-like_helical_dom_sf"/>
</dbReference>
<accession>A0AAD7JDT2</accession>
<keyword evidence="3" id="KW-1185">Reference proteome</keyword>
<dbReference type="InterPro" id="IPR032675">
    <property type="entry name" value="LRR_dom_sf"/>
</dbReference>
<reference evidence="2" key="1">
    <citation type="submission" date="2023-03" db="EMBL/GenBank/DDBJ databases">
        <title>Massive genome expansion in bonnet fungi (Mycena s.s.) driven by repeated elements and novel gene families across ecological guilds.</title>
        <authorList>
            <consortium name="Lawrence Berkeley National Laboratory"/>
            <person name="Harder C.B."/>
            <person name="Miyauchi S."/>
            <person name="Viragh M."/>
            <person name="Kuo A."/>
            <person name="Thoen E."/>
            <person name="Andreopoulos B."/>
            <person name="Lu D."/>
            <person name="Skrede I."/>
            <person name="Drula E."/>
            <person name="Henrissat B."/>
            <person name="Morin E."/>
            <person name="Kohler A."/>
            <person name="Barry K."/>
            <person name="LaButti K."/>
            <person name="Morin E."/>
            <person name="Salamov A."/>
            <person name="Lipzen A."/>
            <person name="Mereny Z."/>
            <person name="Hegedus B."/>
            <person name="Baldrian P."/>
            <person name="Stursova M."/>
            <person name="Weitz H."/>
            <person name="Taylor A."/>
            <person name="Grigoriev I.V."/>
            <person name="Nagy L.G."/>
            <person name="Martin F."/>
            <person name="Kauserud H."/>
        </authorList>
    </citation>
    <scope>NUCLEOTIDE SEQUENCE</scope>
    <source>
        <strain evidence="2">CBHHK188m</strain>
    </source>
</reference>
<sequence>MSWAEHLQKAKLHLKSSRLDDSLKEVNQALQVGGDREYTVYDSRAAIHERQGKLKSALQDVKNVIKLAPAHWQGYARASRLFLRVRKLDEAISMADMALARLDPNDSMRRAKLDELKEEVSVQQRQKIDHFGKLPVEIITTIFELVVGLDWSRVLNIRRVSKHWHDIALNTPRLWSTLVLTNRHPARHAQKWLERSKGRIHEIYLRSTLSHFPINLDGLIWERLRICKLENHDVAQYMGGKANLGRLSGLEELQVYNASSTCDPLLSIPHSKLQRLTLNASSFSWHILASKHHNLTSLEVQHPNPPPPLEEILAVLETNPMLEQLIISFKSGGPPSFSPSPPPLTMPNLHTLVLSKTPWAARFFVLVTMPHLQTLRLGTIGQVGLTPLVQQRPKLLELSVKCCVVSSADIITLLVGALTLKTLELVRLDGVSNDVVKALAAPSESTALCPSLSHLDVSHCPDVTTAPLVSLVNSRNNLPNMAVEPSVAGRIRTLITNGCPRIEAGSIPWIRDQVPTFSCIYLDKKAATWKR</sequence>
<dbReference type="Proteomes" id="UP001215280">
    <property type="component" value="Unassembled WGS sequence"/>
</dbReference>
<gene>
    <name evidence="2" type="ORF">DFH07DRAFT_1059835</name>
</gene>
<evidence type="ECO:0000313" key="3">
    <source>
        <dbReference type="Proteomes" id="UP001215280"/>
    </source>
</evidence>
<dbReference type="SUPFAM" id="SSF52047">
    <property type="entry name" value="RNI-like"/>
    <property type="match status" value="1"/>
</dbReference>
<dbReference type="SUPFAM" id="SSF81383">
    <property type="entry name" value="F-box domain"/>
    <property type="match status" value="1"/>
</dbReference>
<dbReference type="Gene3D" id="3.80.10.10">
    <property type="entry name" value="Ribonuclease Inhibitor"/>
    <property type="match status" value="1"/>
</dbReference>
<dbReference type="PANTHER" id="PTHR38926">
    <property type="entry name" value="F-BOX DOMAIN CONTAINING PROTEIN, EXPRESSED"/>
    <property type="match status" value="1"/>
</dbReference>
<organism evidence="2 3">
    <name type="scientific">Mycena maculata</name>
    <dbReference type="NCBI Taxonomy" id="230809"/>
    <lineage>
        <taxon>Eukaryota</taxon>
        <taxon>Fungi</taxon>
        <taxon>Dikarya</taxon>
        <taxon>Basidiomycota</taxon>
        <taxon>Agaricomycotina</taxon>
        <taxon>Agaricomycetes</taxon>
        <taxon>Agaricomycetidae</taxon>
        <taxon>Agaricales</taxon>
        <taxon>Marasmiineae</taxon>
        <taxon>Mycenaceae</taxon>
        <taxon>Mycena</taxon>
    </lineage>
</organism>
<dbReference type="Gene3D" id="1.25.40.10">
    <property type="entry name" value="Tetratricopeptide repeat domain"/>
    <property type="match status" value="1"/>
</dbReference>
<dbReference type="EMBL" id="JARJLG010000045">
    <property type="protein sequence ID" value="KAJ7761591.1"/>
    <property type="molecule type" value="Genomic_DNA"/>
</dbReference>
<dbReference type="InterPro" id="IPR001810">
    <property type="entry name" value="F-box_dom"/>
</dbReference>
<evidence type="ECO:0000313" key="2">
    <source>
        <dbReference type="EMBL" id="KAJ7761591.1"/>
    </source>
</evidence>
<name>A0AAD7JDT2_9AGAR</name>
<comment type="caution">
    <text evidence="2">The sequence shown here is derived from an EMBL/GenBank/DDBJ whole genome shotgun (WGS) entry which is preliminary data.</text>
</comment>
<evidence type="ECO:0000259" key="1">
    <source>
        <dbReference type="Pfam" id="PF12937"/>
    </source>
</evidence>
<dbReference type="Pfam" id="PF12937">
    <property type="entry name" value="F-box-like"/>
    <property type="match status" value="1"/>
</dbReference>
<dbReference type="InterPro" id="IPR036047">
    <property type="entry name" value="F-box-like_dom_sf"/>
</dbReference>
<dbReference type="SUPFAM" id="SSF48452">
    <property type="entry name" value="TPR-like"/>
    <property type="match status" value="1"/>
</dbReference>
<dbReference type="AlphaFoldDB" id="A0AAD7JDT2"/>
<protein>
    <recommendedName>
        <fullName evidence="1">F-box domain-containing protein</fullName>
    </recommendedName>
</protein>
<feature type="domain" description="F-box" evidence="1">
    <location>
        <begin position="132"/>
        <end position="180"/>
    </location>
</feature>
<dbReference type="PANTHER" id="PTHR38926:SF72">
    <property type="entry name" value="IM:7136021-RELATED"/>
    <property type="match status" value="1"/>
</dbReference>